<evidence type="ECO:0000313" key="3">
    <source>
        <dbReference type="EMBL" id="CAK7273509.1"/>
    </source>
</evidence>
<dbReference type="EMBL" id="CAWUOM010000135">
    <property type="protein sequence ID" value="CAK7273509.1"/>
    <property type="molecule type" value="Genomic_DNA"/>
</dbReference>
<dbReference type="PROSITE" id="PS00028">
    <property type="entry name" value="ZINC_FINGER_C2H2_1"/>
    <property type="match status" value="1"/>
</dbReference>
<feature type="region of interest" description="Disordered" evidence="1">
    <location>
        <begin position="1"/>
        <end position="24"/>
    </location>
</feature>
<comment type="caution">
    <text evidence="3">The sequence shown here is derived from an EMBL/GenBank/DDBJ whole genome shotgun (WGS) entry which is preliminary data.</text>
</comment>
<evidence type="ECO:0000256" key="1">
    <source>
        <dbReference type="SAM" id="MobiDB-lite"/>
    </source>
</evidence>
<reference evidence="3 4" key="1">
    <citation type="submission" date="2024-01" db="EMBL/GenBank/DDBJ databases">
        <authorList>
            <person name="Allen C."/>
            <person name="Tagirdzhanova G."/>
        </authorList>
    </citation>
    <scope>NUCLEOTIDE SEQUENCE [LARGE SCALE GENOMIC DNA]</scope>
    <source>
        <strain evidence="3 4">CBS 573.63</strain>
    </source>
</reference>
<protein>
    <recommendedName>
        <fullName evidence="2">C2H2-type domain-containing protein</fullName>
    </recommendedName>
</protein>
<organism evidence="3 4">
    <name type="scientific">Sporothrix epigloea</name>
    <dbReference type="NCBI Taxonomy" id="1892477"/>
    <lineage>
        <taxon>Eukaryota</taxon>
        <taxon>Fungi</taxon>
        <taxon>Dikarya</taxon>
        <taxon>Ascomycota</taxon>
        <taxon>Pezizomycotina</taxon>
        <taxon>Sordariomycetes</taxon>
        <taxon>Sordariomycetidae</taxon>
        <taxon>Ophiostomatales</taxon>
        <taxon>Ophiostomataceae</taxon>
        <taxon>Sporothrix</taxon>
    </lineage>
</organism>
<gene>
    <name evidence="3" type="ORF">SEPCBS57363_005687</name>
</gene>
<evidence type="ECO:0000259" key="2">
    <source>
        <dbReference type="PROSITE" id="PS00028"/>
    </source>
</evidence>
<evidence type="ECO:0000313" key="4">
    <source>
        <dbReference type="Proteomes" id="UP001642501"/>
    </source>
</evidence>
<name>A0ABP0E040_9PEZI</name>
<keyword evidence="4" id="KW-1185">Reference proteome</keyword>
<accession>A0ABP0E040</accession>
<dbReference type="InterPro" id="IPR039258">
    <property type="entry name" value="ZNF511"/>
</dbReference>
<dbReference type="PANTHER" id="PTHR21354">
    <property type="entry name" value="ZINC FINGER PROTEIN 511"/>
    <property type="match status" value="1"/>
</dbReference>
<feature type="domain" description="C2H2-type" evidence="2">
    <location>
        <begin position="105"/>
        <end position="126"/>
    </location>
</feature>
<dbReference type="Proteomes" id="UP001642501">
    <property type="component" value="Unassembled WGS sequence"/>
</dbReference>
<sequence length="316" mass="35635">MKRARECEELLPPSPPSLSLLPALDRDKTVDTDGRFAPAHDTRDLRYEPCAKIASLTWDSGEDDDEGREQVGSTMMSCLLHRERIDFPTYDAYEGHYAKEHLNRCIECRRNFPSPRYLSLHGDEWHNPFVAVKRDRGEHTYGCFVEGCDRKCGSSDKRRRHLIDKHSFPRNFFFSITQHGIDGKQSLLQDDRRRDHHRRLSLTSTVAKKDVARRRTASISLTDTAASPATFKPVLSEDDSNSIHNGVLEDTDTSRVANGTKVHPQVTKTKAAPVLQGAEETPDAVMDDVAEAMSSMTLIPRSVRFGRGGRAGFAKR</sequence>
<dbReference type="PANTHER" id="PTHR21354:SF0">
    <property type="entry name" value="ZINC FINGER PROTEIN 511"/>
    <property type="match status" value="1"/>
</dbReference>
<dbReference type="InterPro" id="IPR013087">
    <property type="entry name" value="Znf_C2H2_type"/>
</dbReference>
<proteinExistence type="predicted"/>